<reference evidence="4" key="3">
    <citation type="journal article" date="2004" name="DNA Res.">
        <title>Complete genome sequence of Yersinia pestis strain 91001, an isolate avirulent to humans.</title>
        <authorList>
            <person name="Song Y."/>
            <person name="Tong Z."/>
            <person name="Wang J."/>
            <person name="Wang L."/>
            <person name="Guo Z."/>
            <person name="Han Y."/>
            <person name="Zhang J."/>
            <person name="Pei D."/>
            <person name="Zhou D."/>
            <person name="Qin H."/>
            <person name="Pang X."/>
            <person name="Han Y."/>
            <person name="Zhai J."/>
            <person name="Li M."/>
            <person name="Cui B."/>
            <person name="Qi Z."/>
            <person name="Jin L."/>
            <person name="Dai R."/>
            <person name="Chen F."/>
            <person name="Li S."/>
            <person name="Ye C."/>
            <person name="Du Z."/>
            <person name="Lin W."/>
            <person name="Wang J."/>
            <person name="Yu J."/>
            <person name="Yang H."/>
            <person name="Wang J."/>
            <person name="Huang P."/>
            <person name="Yang R."/>
        </authorList>
    </citation>
    <scope>NUCLEOTIDE SEQUENCE [LARGE SCALE GENOMIC DNA]</scope>
    <source>
        <strain evidence="4">91001 / Biovar Mediaevalis</strain>
    </source>
</reference>
<reference evidence="3" key="4">
    <citation type="submission" date="2016-05" db="EMBL/GenBank/DDBJ databases">
        <title>Reannotation of Yersinia pestis strain 91001 based on omics data.</title>
        <authorList>
            <person name="Yiqing M."/>
        </authorList>
    </citation>
    <scope>NUCLEOTIDE SEQUENCE</scope>
    <source>
        <strain evidence="3">91001</strain>
    </source>
</reference>
<name>Q8D0Q6_YERPE</name>
<keyword evidence="3" id="KW-0449">Lipoprotein</keyword>
<dbReference type="InterPro" id="IPR010824">
    <property type="entry name" value="DUF1425"/>
</dbReference>
<keyword evidence="1" id="KW-1133">Transmembrane helix</keyword>
<accession>Q74TD6</accession>
<reference evidence="3" key="2">
    <citation type="submission" date="2003-04" db="EMBL/GenBank/DDBJ databases">
        <authorList>
            <person name="Song Y."/>
            <person name="Tong Z."/>
            <person name="Wang L."/>
            <person name="Han Y."/>
            <person name="Zhang J."/>
            <person name="Pei D."/>
            <person name="Wang J."/>
            <person name="Zhou D."/>
            <person name="Han Y."/>
            <person name="Pang X."/>
            <person name="Zhai J."/>
            <person name="Chen F."/>
            <person name="Qin H."/>
            <person name="Wang J."/>
            <person name="Li S."/>
            <person name="Guo Z."/>
            <person name="Ye C."/>
            <person name="Du Z."/>
            <person name="Lin W."/>
            <person name="Wang J."/>
            <person name="Yu J."/>
            <person name="Yang H."/>
            <person name="Wang J."/>
            <person name="Huang P."/>
            <person name="Yang R."/>
        </authorList>
    </citation>
    <scope>NUCLEOTIDE SEQUENCE</scope>
    <source>
        <strain evidence="3">91001</strain>
    </source>
</reference>
<sequence>MSLALCCPTNSPIISKFCRGQLMRDLKTLLLPVILFACVTTLLGCSSPQGIAVNPQQTVVMDPSVLTAGILASQPVISASSGKNVARSVLSNSRNIPAKIHYRFYWYDAQGLDVRPLEATRSIVIAPGDDVAIQSINNNFNARSARLYLFL</sequence>
<dbReference type="Proteomes" id="UP000001019">
    <property type="component" value="Chromosome"/>
</dbReference>
<keyword evidence="1" id="KW-0812">Transmembrane</keyword>
<dbReference type="InterPro" id="IPR038483">
    <property type="entry name" value="YcfL-like_sf"/>
</dbReference>
<dbReference type="Pfam" id="PF07233">
    <property type="entry name" value="DUF1425"/>
    <property type="match status" value="1"/>
</dbReference>
<dbReference type="EnsemblBacteria" id="AAS62448">
    <property type="protein sequence ID" value="AAS62448"/>
    <property type="gene ID" value="YP_2242"/>
</dbReference>
<dbReference type="KEGG" id="ypk:y1771"/>
<dbReference type="Gene3D" id="2.60.40.3230">
    <property type="match status" value="1"/>
</dbReference>
<evidence type="ECO:0000313" key="4">
    <source>
        <dbReference type="Proteomes" id="UP000001019"/>
    </source>
</evidence>
<evidence type="ECO:0000313" key="5">
    <source>
        <dbReference type="Proteomes" id="UP000002490"/>
    </source>
</evidence>
<gene>
    <name evidence="2" type="ordered locus">y1771</name>
    <name evidence="3" type="ordered locus">YP_2242</name>
</gene>
<reference evidence="2 5" key="1">
    <citation type="journal article" date="2002" name="J. Bacteriol.">
        <title>Genome sequence of Yersinia pestis KIM.</title>
        <authorList>
            <person name="Deng W."/>
            <person name="Burland V."/>
            <person name="Plunkett G.III."/>
            <person name="Boutin A."/>
            <person name="Mayhew G.F."/>
            <person name="Liss P."/>
            <person name="Perna N.T."/>
            <person name="Rose D.J."/>
            <person name="Mau B."/>
            <person name="Zhou S."/>
            <person name="Schwartz D.C."/>
            <person name="Fetherston J.D."/>
            <person name="Lindler L.E."/>
            <person name="Brubaker R.R."/>
            <person name="Plana G.V."/>
            <person name="Straley S.C."/>
            <person name="McDonough K.A."/>
            <person name="Nilles M.L."/>
            <person name="Matson J.S."/>
            <person name="Blattner F.R."/>
            <person name="Perry R.D."/>
        </authorList>
    </citation>
    <scope>NUCLEOTIDE SEQUENCE [LARGE SCALE GENOMIC DNA]</scope>
    <source>
        <strain evidence="2">KIM</strain>
        <strain evidence="5">KIM10+ / Biovar Mediaevalis</strain>
    </source>
</reference>
<dbReference type="EMBL" id="AE009952">
    <property type="protein sequence ID" value="AAM85339.1"/>
    <property type="molecule type" value="Genomic_DNA"/>
</dbReference>
<dbReference type="HOGENOM" id="CLU_145387_2_0_6"/>
<dbReference type="KEGG" id="ypm:YP_2242"/>
<protein>
    <submittedName>
        <fullName evidence="3">Lipoprotein</fullName>
    </submittedName>
</protein>
<dbReference type="Proteomes" id="UP000002490">
    <property type="component" value="Chromosome"/>
</dbReference>
<keyword evidence="1" id="KW-0472">Membrane</keyword>
<dbReference type="AlphaFoldDB" id="Q8D0Q6"/>
<evidence type="ECO:0000313" key="2">
    <source>
        <dbReference type="EMBL" id="AAM85339.1"/>
    </source>
</evidence>
<evidence type="ECO:0000256" key="1">
    <source>
        <dbReference type="SAM" id="Phobius"/>
    </source>
</evidence>
<dbReference type="EMBL" id="AE017042">
    <property type="protein sequence ID" value="AAS62448.1"/>
    <property type="molecule type" value="Genomic_DNA"/>
</dbReference>
<organism evidence="2 5">
    <name type="scientific">Yersinia pestis</name>
    <dbReference type="NCBI Taxonomy" id="632"/>
    <lineage>
        <taxon>Bacteria</taxon>
        <taxon>Pseudomonadati</taxon>
        <taxon>Pseudomonadota</taxon>
        <taxon>Gammaproteobacteria</taxon>
        <taxon>Enterobacterales</taxon>
        <taxon>Yersiniaceae</taxon>
        <taxon>Yersinia</taxon>
    </lineage>
</organism>
<evidence type="ECO:0000313" key="3">
    <source>
        <dbReference type="EMBL" id="AAS62448.1"/>
    </source>
</evidence>
<dbReference type="DNASU" id="1146718"/>
<dbReference type="CDD" id="cd09030">
    <property type="entry name" value="DUF1425"/>
    <property type="match status" value="1"/>
</dbReference>
<proteinExistence type="predicted"/>
<feature type="transmembrane region" description="Helical" evidence="1">
    <location>
        <begin position="29"/>
        <end position="51"/>
    </location>
</feature>
<accession>Q8D0Q6</accession>